<reference evidence="2" key="2">
    <citation type="journal article" date="2015" name="Data Brief">
        <title>Shoot transcriptome of the giant reed, Arundo donax.</title>
        <authorList>
            <person name="Barrero R.A."/>
            <person name="Guerrero F.D."/>
            <person name="Moolhuijzen P."/>
            <person name="Goolsby J.A."/>
            <person name="Tidwell J."/>
            <person name="Bellgard S.E."/>
            <person name="Bellgard M.I."/>
        </authorList>
    </citation>
    <scope>NUCLEOTIDE SEQUENCE</scope>
    <source>
        <tissue evidence="2">Shoot tissue taken approximately 20 cm above the soil surface</tissue>
    </source>
</reference>
<accession>A0A0A8XS91</accession>
<feature type="region of interest" description="Disordered" evidence="1">
    <location>
        <begin position="1"/>
        <end position="25"/>
    </location>
</feature>
<protein>
    <submittedName>
        <fullName evidence="2">Uncharacterized protein</fullName>
    </submittedName>
</protein>
<proteinExistence type="predicted"/>
<feature type="compositionally biased region" description="Polar residues" evidence="1">
    <location>
        <begin position="1"/>
        <end position="11"/>
    </location>
</feature>
<evidence type="ECO:0000313" key="2">
    <source>
        <dbReference type="EMBL" id="JAD15598.1"/>
    </source>
</evidence>
<dbReference type="AlphaFoldDB" id="A0A0A8XS91"/>
<feature type="region of interest" description="Disordered" evidence="1">
    <location>
        <begin position="58"/>
        <end position="85"/>
    </location>
</feature>
<sequence length="85" mass="8932">MVKQPPTSSGMGSDPSLAAGRRGEVAPLPARQCPLFGGVAWWRGGPLPAQAVPPLRRWGHGGRVAPSPYGQQPLSSPAWRAPSLR</sequence>
<reference evidence="2" key="1">
    <citation type="submission" date="2014-09" db="EMBL/GenBank/DDBJ databases">
        <authorList>
            <person name="Magalhaes I.L.F."/>
            <person name="Oliveira U."/>
            <person name="Santos F.R."/>
            <person name="Vidigal T.H.D.A."/>
            <person name="Brescovit A.D."/>
            <person name="Santos A.J."/>
        </authorList>
    </citation>
    <scope>NUCLEOTIDE SEQUENCE</scope>
    <source>
        <tissue evidence="2">Shoot tissue taken approximately 20 cm above the soil surface</tissue>
    </source>
</reference>
<dbReference type="EMBL" id="GBRH01282297">
    <property type="protein sequence ID" value="JAD15598.1"/>
    <property type="molecule type" value="Transcribed_RNA"/>
</dbReference>
<organism evidence="2">
    <name type="scientific">Arundo donax</name>
    <name type="common">Giant reed</name>
    <name type="synonym">Donax arundinaceus</name>
    <dbReference type="NCBI Taxonomy" id="35708"/>
    <lineage>
        <taxon>Eukaryota</taxon>
        <taxon>Viridiplantae</taxon>
        <taxon>Streptophyta</taxon>
        <taxon>Embryophyta</taxon>
        <taxon>Tracheophyta</taxon>
        <taxon>Spermatophyta</taxon>
        <taxon>Magnoliopsida</taxon>
        <taxon>Liliopsida</taxon>
        <taxon>Poales</taxon>
        <taxon>Poaceae</taxon>
        <taxon>PACMAD clade</taxon>
        <taxon>Arundinoideae</taxon>
        <taxon>Arundineae</taxon>
        <taxon>Arundo</taxon>
    </lineage>
</organism>
<name>A0A0A8XS91_ARUDO</name>
<evidence type="ECO:0000256" key="1">
    <source>
        <dbReference type="SAM" id="MobiDB-lite"/>
    </source>
</evidence>